<dbReference type="EMBL" id="JAERWK010000019">
    <property type="protein sequence ID" value="MBM9468469.1"/>
    <property type="molecule type" value="Genomic_DNA"/>
</dbReference>
<dbReference type="SUPFAM" id="SSF53474">
    <property type="entry name" value="alpha/beta-Hydrolases"/>
    <property type="match status" value="1"/>
</dbReference>
<dbReference type="PANTHER" id="PTHR37946:SF1">
    <property type="entry name" value="SLL1969 PROTEIN"/>
    <property type="match status" value="1"/>
</dbReference>
<reference evidence="1" key="1">
    <citation type="submission" date="2021-01" db="EMBL/GenBank/DDBJ databases">
        <title>YIM 132084 draft genome.</title>
        <authorList>
            <person name="An D."/>
        </authorList>
    </citation>
    <scope>NUCLEOTIDE SEQUENCE</scope>
    <source>
        <strain evidence="1">YIM 132084</strain>
    </source>
</reference>
<evidence type="ECO:0000313" key="2">
    <source>
        <dbReference type="Proteomes" id="UP000663792"/>
    </source>
</evidence>
<dbReference type="InterPro" id="IPR029058">
    <property type="entry name" value="AB_hydrolase_fold"/>
</dbReference>
<gene>
    <name evidence="1" type="ORF">JL106_14385</name>
</gene>
<dbReference type="RefSeq" id="WP_205261430.1">
    <property type="nucleotide sequence ID" value="NZ_JAERWK010000019.1"/>
</dbReference>
<keyword evidence="2" id="KW-1185">Reference proteome</keyword>
<dbReference type="AlphaFoldDB" id="A0A938YEN9"/>
<dbReference type="Gene3D" id="3.40.50.1820">
    <property type="entry name" value="alpha/beta hydrolase"/>
    <property type="match status" value="1"/>
</dbReference>
<dbReference type="PANTHER" id="PTHR37946">
    <property type="entry name" value="SLL1969 PROTEIN"/>
    <property type="match status" value="1"/>
</dbReference>
<proteinExistence type="predicted"/>
<dbReference type="Pfam" id="PF02089">
    <property type="entry name" value="Palm_thioest"/>
    <property type="match status" value="1"/>
</dbReference>
<protein>
    <recommendedName>
        <fullName evidence="3">Lipase</fullName>
    </recommendedName>
</protein>
<dbReference type="Proteomes" id="UP000663792">
    <property type="component" value="Unassembled WGS sequence"/>
</dbReference>
<accession>A0A938YEN9</accession>
<evidence type="ECO:0008006" key="3">
    <source>
        <dbReference type="Google" id="ProtNLM"/>
    </source>
</evidence>
<organism evidence="1 2">
    <name type="scientific">Nakamurella leprariae</name>
    <dbReference type="NCBI Taxonomy" id="2803911"/>
    <lineage>
        <taxon>Bacteria</taxon>
        <taxon>Bacillati</taxon>
        <taxon>Actinomycetota</taxon>
        <taxon>Actinomycetes</taxon>
        <taxon>Nakamurellales</taxon>
        <taxon>Nakamurellaceae</taxon>
        <taxon>Nakamurella</taxon>
    </lineage>
</organism>
<sequence length="266" mass="27866">MLSSLAPARRRLVLVLIAVVAVVAVALAVLLPRWLSDPRRPVDQAVLGPVLVVHGYGGTPETMQTLVDAIEASGRDAEAVWLPDNNEGDLTVAAQVLGEAAHEAMQRTSASSVDLVGYSAGGIVSRVWAASDDGANKVRRVLTLGSPHHGTTLADTGASITECTVACEQMTTGSDLLRRLNADDETPVGPTWVSIWSEQDETVTPPETSRLDGALNIPVQSVCPEAEVSHNQLPNLPLMLNMVVAELGAGDPVPLTESDCMGLVGS</sequence>
<comment type="caution">
    <text evidence="1">The sequence shown here is derived from an EMBL/GenBank/DDBJ whole genome shotgun (WGS) entry which is preliminary data.</text>
</comment>
<name>A0A938YEN9_9ACTN</name>
<evidence type="ECO:0000313" key="1">
    <source>
        <dbReference type="EMBL" id="MBM9468469.1"/>
    </source>
</evidence>